<dbReference type="SUPFAM" id="SSF50104">
    <property type="entry name" value="Translation proteins SH3-like domain"/>
    <property type="match status" value="1"/>
</dbReference>
<name>A0ABR6I2Q7_9SPHN</name>
<sequence length="122" mass="12970">MFAGYAGPAAPWSVINSTYGVARLVKFGDRPTTVPNRLVAELQAACDDQGVISLASRIMAGASVEVASGSLAGFIGEVERLTPDQRALVLIEFLGKQTRVSLPVAQLKVASQHSDVARHHRE</sequence>
<reference evidence="1 2" key="1">
    <citation type="submission" date="2020-08" db="EMBL/GenBank/DDBJ databases">
        <title>Genomic Encyclopedia of Type Strains, Phase IV (KMG-IV): sequencing the most valuable type-strain genomes for metagenomic binning, comparative biology and taxonomic classification.</title>
        <authorList>
            <person name="Goeker M."/>
        </authorList>
    </citation>
    <scope>NUCLEOTIDE SEQUENCE [LARGE SCALE GENOMIC DNA]</scope>
    <source>
        <strain evidence="1 2">DSM 8510</strain>
    </source>
</reference>
<protein>
    <submittedName>
        <fullName evidence="1">Transcription antitermination factor NusG</fullName>
    </submittedName>
</protein>
<dbReference type="InterPro" id="IPR008991">
    <property type="entry name" value="Translation_prot_SH3-like_sf"/>
</dbReference>
<dbReference type="Gene3D" id="3.30.70.940">
    <property type="entry name" value="NusG, N-terminal domain"/>
    <property type="match status" value="1"/>
</dbReference>
<accession>A0ABR6I2Q7</accession>
<evidence type="ECO:0000313" key="2">
    <source>
        <dbReference type="Proteomes" id="UP000548685"/>
    </source>
</evidence>
<evidence type="ECO:0000313" key="1">
    <source>
        <dbReference type="EMBL" id="MBB3777196.1"/>
    </source>
</evidence>
<keyword evidence="2" id="KW-1185">Reference proteome</keyword>
<proteinExistence type="predicted"/>
<gene>
    <name evidence="1" type="ORF">FHS52_003193</name>
</gene>
<dbReference type="EMBL" id="JACICE010000006">
    <property type="protein sequence ID" value="MBB3777196.1"/>
    <property type="molecule type" value="Genomic_DNA"/>
</dbReference>
<comment type="caution">
    <text evidence="1">The sequence shown here is derived from an EMBL/GenBank/DDBJ whole genome shotgun (WGS) entry which is preliminary data.</text>
</comment>
<dbReference type="SUPFAM" id="SSF82679">
    <property type="entry name" value="N-utilization substance G protein NusG, N-terminal domain"/>
    <property type="match status" value="1"/>
</dbReference>
<dbReference type="Proteomes" id="UP000548685">
    <property type="component" value="Unassembled WGS sequence"/>
</dbReference>
<organism evidence="1 2">
    <name type="scientific">Erythrobacter ramosus</name>
    <dbReference type="NCBI Taxonomy" id="35811"/>
    <lineage>
        <taxon>Bacteria</taxon>
        <taxon>Pseudomonadati</taxon>
        <taxon>Pseudomonadota</taxon>
        <taxon>Alphaproteobacteria</taxon>
        <taxon>Sphingomonadales</taxon>
        <taxon>Erythrobacteraceae</taxon>
        <taxon>Erythrobacter/Porphyrobacter group</taxon>
        <taxon>Erythrobacter</taxon>
    </lineage>
</organism>
<dbReference type="InterPro" id="IPR036735">
    <property type="entry name" value="NGN_dom_sf"/>
</dbReference>